<evidence type="ECO:0000313" key="3">
    <source>
        <dbReference type="EMBL" id="KAJ2930889.1"/>
    </source>
</evidence>
<dbReference type="Proteomes" id="UP001140091">
    <property type="component" value="Unassembled WGS sequence"/>
</dbReference>
<accession>A0A9W8JBB4</accession>
<feature type="compositionally biased region" description="Low complexity" evidence="1">
    <location>
        <begin position="194"/>
        <end position="219"/>
    </location>
</feature>
<feature type="transmembrane region" description="Helical" evidence="2">
    <location>
        <begin position="28"/>
        <end position="49"/>
    </location>
</feature>
<feature type="compositionally biased region" description="Polar residues" evidence="1">
    <location>
        <begin position="488"/>
        <end position="501"/>
    </location>
</feature>
<feature type="compositionally biased region" description="Low complexity" evidence="1">
    <location>
        <begin position="556"/>
        <end position="566"/>
    </location>
</feature>
<feature type="region of interest" description="Disordered" evidence="1">
    <location>
        <begin position="194"/>
        <end position="248"/>
    </location>
</feature>
<evidence type="ECO:0000313" key="4">
    <source>
        <dbReference type="Proteomes" id="UP001140091"/>
    </source>
</evidence>
<feature type="compositionally biased region" description="Basic residues" evidence="1">
    <location>
        <begin position="427"/>
        <end position="436"/>
    </location>
</feature>
<feature type="compositionally biased region" description="Acidic residues" evidence="1">
    <location>
        <begin position="458"/>
        <end position="471"/>
    </location>
</feature>
<dbReference type="AlphaFoldDB" id="A0A9W8JBB4"/>
<feature type="compositionally biased region" description="Polar residues" evidence="1">
    <location>
        <begin position="572"/>
        <end position="582"/>
    </location>
</feature>
<feature type="region of interest" description="Disordered" evidence="1">
    <location>
        <begin position="548"/>
        <end position="598"/>
    </location>
</feature>
<evidence type="ECO:0000256" key="2">
    <source>
        <dbReference type="SAM" id="Phobius"/>
    </source>
</evidence>
<dbReference type="EMBL" id="JANBPK010000816">
    <property type="protein sequence ID" value="KAJ2930889.1"/>
    <property type="molecule type" value="Genomic_DNA"/>
</dbReference>
<gene>
    <name evidence="3" type="ORF">H1R20_g6200</name>
</gene>
<proteinExistence type="predicted"/>
<organism evidence="3 4">
    <name type="scientific">Candolleomyces eurysporus</name>
    <dbReference type="NCBI Taxonomy" id="2828524"/>
    <lineage>
        <taxon>Eukaryota</taxon>
        <taxon>Fungi</taxon>
        <taxon>Dikarya</taxon>
        <taxon>Basidiomycota</taxon>
        <taxon>Agaricomycotina</taxon>
        <taxon>Agaricomycetes</taxon>
        <taxon>Agaricomycetidae</taxon>
        <taxon>Agaricales</taxon>
        <taxon>Agaricineae</taxon>
        <taxon>Psathyrellaceae</taxon>
        <taxon>Candolleomyces</taxon>
    </lineage>
</organism>
<dbReference type="OrthoDB" id="3256943at2759"/>
<keyword evidence="4" id="KW-1185">Reference proteome</keyword>
<evidence type="ECO:0000256" key="1">
    <source>
        <dbReference type="SAM" id="MobiDB-lite"/>
    </source>
</evidence>
<keyword evidence="2" id="KW-0472">Membrane</keyword>
<feature type="region of interest" description="Disordered" evidence="1">
    <location>
        <begin position="1"/>
        <end position="23"/>
    </location>
</feature>
<feature type="compositionally biased region" description="Pro residues" evidence="1">
    <location>
        <begin position="509"/>
        <end position="525"/>
    </location>
</feature>
<feature type="compositionally biased region" description="Polar residues" evidence="1">
    <location>
        <begin position="137"/>
        <end position="146"/>
    </location>
</feature>
<keyword evidence="2" id="KW-0812">Transmembrane</keyword>
<sequence length="598" mass="64294">MDVSTVQPAEATSSQSPPRSSKPGTSNLYLVTFLATLFLLLFVSCAIVLRSYFLRRRYQRHVAQALAQGIVLTPRAPGSRKKRFGTRPHMYESWIAPLHVSGVSGSQVEKPQGGRWRDMLPLTVQTVVVKRRAKDPNATSPLSSPINGPDPSAPSPLVLFPPADRNNVRFSEAPPEVQQQPPLRSFLSKGLSFLSSSTSAVPPPASNTSDPDPPSSTTAFRQSRFGPSEMPHNTTPFPAQEPRPEDPQIANIRERERERRESATWRAIVSPSPSLAHAFAPTPGGSTSDLHTHRRNISLPSPAPTTGNGEVRRPRLTLPVPTTTLNVNANGDSANVVFSPTSPGPASALGGAGTKYRIRTEMLQISVLVAMPDVRMSTLYGDAGVVKRLRAAELGGWGYRGPKLESDDGKTKSDKGTDGDDAEVVKQSRRKEKAKARKEDEDEDEIVEVPGYESSSSDGEDDEEEEEEEEEHVPLPELVLGVMRLNYKHNSSGQSSPTDRSPPTFVIPSNPPPPPPVPTPVPVPAPVFDGPSIQEEQVLARHGLALAVPTETDGPSTQTQTTSASSDGLGEGQSTHAMTLSANPEAEAHAKSTGLVQS</sequence>
<comment type="caution">
    <text evidence="3">The sequence shown here is derived from an EMBL/GenBank/DDBJ whole genome shotgun (WGS) entry which is preliminary data.</text>
</comment>
<reference evidence="3" key="1">
    <citation type="submission" date="2022-06" db="EMBL/GenBank/DDBJ databases">
        <title>Genome Sequence of Candolleomyces eurysporus.</title>
        <authorList>
            <person name="Buettner E."/>
        </authorList>
    </citation>
    <scope>NUCLEOTIDE SEQUENCE</scope>
    <source>
        <strain evidence="3">VTCC 930004</strain>
    </source>
</reference>
<name>A0A9W8JBB4_9AGAR</name>
<feature type="compositionally biased region" description="Basic and acidic residues" evidence="1">
    <location>
        <begin position="402"/>
        <end position="426"/>
    </location>
</feature>
<feature type="region of interest" description="Disordered" evidence="1">
    <location>
        <begin position="131"/>
        <end position="182"/>
    </location>
</feature>
<feature type="non-terminal residue" evidence="3">
    <location>
        <position position="598"/>
    </location>
</feature>
<keyword evidence="2" id="KW-1133">Transmembrane helix</keyword>
<feature type="region of interest" description="Disordered" evidence="1">
    <location>
        <begin position="397"/>
        <end position="529"/>
    </location>
</feature>
<protein>
    <submittedName>
        <fullName evidence="3">Uncharacterized protein</fullName>
    </submittedName>
</protein>